<evidence type="ECO:0000256" key="3">
    <source>
        <dbReference type="ARBA" id="ARBA00011901"/>
    </source>
</evidence>
<protein>
    <recommendedName>
        <fullName evidence="3">N-acetylmuramoyl-L-alanine amidase</fullName>
        <ecNumber evidence="3">3.5.1.28</ecNumber>
    </recommendedName>
</protein>
<dbReference type="SUPFAM" id="SSF55846">
    <property type="entry name" value="N-acetylmuramoyl-L-alanine amidase-like"/>
    <property type="match status" value="1"/>
</dbReference>
<evidence type="ECO:0000256" key="6">
    <source>
        <dbReference type="SAM" id="SignalP"/>
    </source>
</evidence>
<dbReference type="Gene3D" id="1.10.101.10">
    <property type="entry name" value="PGBD-like superfamily/PGBD"/>
    <property type="match status" value="1"/>
</dbReference>
<dbReference type="PANTHER" id="PTHR30417">
    <property type="entry name" value="N-ACETYLMURAMOYL-L-ALANINE AMIDASE AMID"/>
    <property type="match status" value="1"/>
</dbReference>
<dbReference type="Pfam" id="PF01471">
    <property type="entry name" value="PG_binding_1"/>
    <property type="match status" value="1"/>
</dbReference>
<keyword evidence="5" id="KW-0961">Cell wall biogenesis/degradation</keyword>
<sequence length="260" mass="28760">MRGYARATVLACVGLLAACAAPGPGGLKIDRSIQAVSQSSRVSVVVLHYTVADTPRALEILSKRNVSSHYLITDETPPRVFQLVDESRRAWHAGESAWYGRSDLNAASIGIEIVNRGPENGGWQPYSDAQIDTLITLLRDIVTRHQIHARNVVGHSDIAPQRKQDPGPAFPWKRLAEAGLARWYDETRAMQRIQHYQSSGLPPVRDIQEKLRRAGYPVELSGTLDAATRKVLAAFQMRYRPARHDGEPDAETLAILDSLP</sequence>
<feature type="signal peptide" evidence="6">
    <location>
        <begin position="1"/>
        <end position="20"/>
    </location>
</feature>
<dbReference type="EC" id="3.5.1.28" evidence="3"/>
<dbReference type="Pfam" id="PF01510">
    <property type="entry name" value="Amidase_2"/>
    <property type="match status" value="1"/>
</dbReference>
<evidence type="ECO:0000259" key="7">
    <source>
        <dbReference type="SMART" id="SM00644"/>
    </source>
</evidence>
<keyword evidence="9" id="KW-1185">Reference proteome</keyword>
<dbReference type="RefSeq" id="WP_347286458.1">
    <property type="nucleotide sequence ID" value="NZ_JAUZQE010000005.1"/>
</dbReference>
<evidence type="ECO:0000256" key="1">
    <source>
        <dbReference type="ARBA" id="ARBA00001561"/>
    </source>
</evidence>
<dbReference type="SMART" id="SM00644">
    <property type="entry name" value="Ami_2"/>
    <property type="match status" value="1"/>
</dbReference>
<dbReference type="InterPro" id="IPR002477">
    <property type="entry name" value="Peptidoglycan-bd-like"/>
</dbReference>
<keyword evidence="6" id="KW-0732">Signal</keyword>
<keyword evidence="4 8" id="KW-0378">Hydrolase</keyword>
<comment type="caution">
    <text evidence="8">The sequence shown here is derived from an EMBL/GenBank/DDBJ whole genome shotgun (WGS) entry which is preliminary data.</text>
</comment>
<evidence type="ECO:0000313" key="9">
    <source>
        <dbReference type="Proteomes" id="UP001232156"/>
    </source>
</evidence>
<name>A0ABU1D3U8_9BURK</name>
<organism evidence="8 9">
    <name type="scientific">Yanghanlia caeni</name>
    <dbReference type="NCBI Taxonomy" id="3064283"/>
    <lineage>
        <taxon>Bacteria</taxon>
        <taxon>Pseudomonadati</taxon>
        <taxon>Pseudomonadota</taxon>
        <taxon>Betaproteobacteria</taxon>
        <taxon>Burkholderiales</taxon>
        <taxon>Alcaligenaceae</taxon>
        <taxon>Yanghanlia</taxon>
    </lineage>
</organism>
<dbReference type="InterPro" id="IPR051206">
    <property type="entry name" value="NAMLAA_amidase_2"/>
</dbReference>
<dbReference type="PROSITE" id="PS51257">
    <property type="entry name" value="PROKAR_LIPOPROTEIN"/>
    <property type="match status" value="1"/>
</dbReference>
<dbReference type="GO" id="GO:0008745">
    <property type="term" value="F:N-acetylmuramoyl-L-alanine amidase activity"/>
    <property type="evidence" value="ECO:0007669"/>
    <property type="project" value="UniProtKB-EC"/>
</dbReference>
<dbReference type="Gene3D" id="3.40.80.10">
    <property type="entry name" value="Peptidoglycan recognition protein-like"/>
    <property type="match status" value="1"/>
</dbReference>
<dbReference type="InterPro" id="IPR036365">
    <property type="entry name" value="PGBD-like_sf"/>
</dbReference>
<reference evidence="8 9" key="1">
    <citation type="submission" date="2023-08" db="EMBL/GenBank/DDBJ databases">
        <title>Alcaligenaceae gen. nov., a novel taxon isolated from the sludge of Yixing Pesticide Factory.</title>
        <authorList>
            <person name="Ruan L."/>
        </authorList>
    </citation>
    <scope>NUCLEOTIDE SEQUENCE [LARGE SCALE GENOMIC DNA]</scope>
    <source>
        <strain evidence="8 9">LG-2</strain>
    </source>
</reference>
<feature type="domain" description="N-acetylmuramoyl-L-alanine amidase" evidence="7">
    <location>
        <begin position="30"/>
        <end position="167"/>
    </location>
</feature>
<comment type="catalytic activity">
    <reaction evidence="1">
        <text>Hydrolyzes the link between N-acetylmuramoyl residues and L-amino acid residues in certain cell-wall glycopeptides.</text>
        <dbReference type="EC" id="3.5.1.28"/>
    </reaction>
</comment>
<evidence type="ECO:0000313" key="8">
    <source>
        <dbReference type="EMBL" id="MDR4125033.1"/>
    </source>
</evidence>
<dbReference type="CDD" id="cd06583">
    <property type="entry name" value="PGRP"/>
    <property type="match status" value="1"/>
</dbReference>
<evidence type="ECO:0000256" key="5">
    <source>
        <dbReference type="ARBA" id="ARBA00023316"/>
    </source>
</evidence>
<proteinExistence type="inferred from homology"/>
<gene>
    <name evidence="8" type="ORF">Q8947_03415</name>
</gene>
<accession>A0ABU1D3U8</accession>
<evidence type="ECO:0000256" key="4">
    <source>
        <dbReference type="ARBA" id="ARBA00022801"/>
    </source>
</evidence>
<dbReference type="InterPro" id="IPR002502">
    <property type="entry name" value="Amidase_domain"/>
</dbReference>
<dbReference type="InterPro" id="IPR036505">
    <property type="entry name" value="Amidase/PGRP_sf"/>
</dbReference>
<dbReference type="PANTHER" id="PTHR30417:SF1">
    <property type="entry name" value="N-ACETYLMURAMOYL-L-ALANINE AMIDASE AMID"/>
    <property type="match status" value="1"/>
</dbReference>
<evidence type="ECO:0000256" key="2">
    <source>
        <dbReference type="ARBA" id="ARBA00007553"/>
    </source>
</evidence>
<dbReference type="EMBL" id="JAUZQE010000005">
    <property type="protein sequence ID" value="MDR4125033.1"/>
    <property type="molecule type" value="Genomic_DNA"/>
</dbReference>
<dbReference type="InterPro" id="IPR036366">
    <property type="entry name" value="PGBDSf"/>
</dbReference>
<dbReference type="Proteomes" id="UP001232156">
    <property type="component" value="Unassembled WGS sequence"/>
</dbReference>
<comment type="similarity">
    <text evidence="2">Belongs to the N-acetylmuramoyl-L-alanine amidase 2 family.</text>
</comment>
<feature type="chain" id="PRO_5047100428" description="N-acetylmuramoyl-L-alanine amidase" evidence="6">
    <location>
        <begin position="21"/>
        <end position="260"/>
    </location>
</feature>
<dbReference type="SUPFAM" id="SSF47090">
    <property type="entry name" value="PGBD-like"/>
    <property type="match status" value="1"/>
</dbReference>